<dbReference type="AlphaFoldDB" id="D1NVY6"/>
<dbReference type="InterPro" id="IPR051325">
    <property type="entry name" value="Nudix_hydrolase_domain"/>
</dbReference>
<name>D1NVY6_9BIFI</name>
<gene>
    <name evidence="3" type="ORF">BIFGAL_04030</name>
</gene>
<dbReference type="Proteomes" id="UP000003656">
    <property type="component" value="Unassembled WGS sequence"/>
</dbReference>
<dbReference type="OrthoDB" id="4287477at2"/>
<dbReference type="InterPro" id="IPR029033">
    <property type="entry name" value="His_PPase_superfam"/>
</dbReference>
<dbReference type="CDD" id="cd07040">
    <property type="entry name" value="HP"/>
    <property type="match status" value="1"/>
</dbReference>
<dbReference type="InterPro" id="IPR015797">
    <property type="entry name" value="NUDIX_hydrolase-like_dom_sf"/>
</dbReference>
<dbReference type="RefSeq" id="WP_006295483.1">
    <property type="nucleotide sequence ID" value="NZ_ABXB03000004.1"/>
</dbReference>
<keyword evidence="1 3" id="KW-0378">Hydrolase</keyword>
<dbReference type="Gene3D" id="3.40.50.1240">
    <property type="entry name" value="Phosphoglycerate mutase-like"/>
    <property type="match status" value="1"/>
</dbReference>
<dbReference type="SUPFAM" id="SSF55811">
    <property type="entry name" value="Nudix"/>
    <property type="match status" value="1"/>
</dbReference>
<dbReference type="STRING" id="561180.BIFGAL_04030"/>
<dbReference type="SMART" id="SM00855">
    <property type="entry name" value="PGAM"/>
    <property type="match status" value="1"/>
</dbReference>
<dbReference type="PROSITE" id="PS00893">
    <property type="entry name" value="NUDIX_BOX"/>
    <property type="match status" value="1"/>
</dbReference>
<comment type="caution">
    <text evidence="3">The sequence shown here is derived from an EMBL/GenBank/DDBJ whole genome shotgun (WGS) entry which is preliminary data.</text>
</comment>
<protein>
    <submittedName>
        <fullName evidence="3">Hydrolase, NUDIX family</fullName>
    </submittedName>
</protein>
<evidence type="ECO:0000259" key="2">
    <source>
        <dbReference type="PROSITE" id="PS51462"/>
    </source>
</evidence>
<dbReference type="Pfam" id="PF00300">
    <property type="entry name" value="His_Phos_1"/>
    <property type="match status" value="1"/>
</dbReference>
<dbReference type="GO" id="GO:0006754">
    <property type="term" value="P:ATP biosynthetic process"/>
    <property type="evidence" value="ECO:0007669"/>
    <property type="project" value="TreeGrafter"/>
</dbReference>
<dbReference type="eggNOG" id="COG0494">
    <property type="taxonomic scope" value="Bacteria"/>
</dbReference>
<dbReference type="InterPro" id="IPR000086">
    <property type="entry name" value="NUDIX_hydrolase_dom"/>
</dbReference>
<dbReference type="InterPro" id="IPR020084">
    <property type="entry name" value="NUDIX_hydrolase_CS"/>
</dbReference>
<dbReference type="PROSITE" id="PS51462">
    <property type="entry name" value="NUDIX"/>
    <property type="match status" value="1"/>
</dbReference>
<dbReference type="eggNOG" id="COG2062">
    <property type="taxonomic scope" value="Bacteria"/>
</dbReference>
<dbReference type="EMBL" id="ABXB03000004">
    <property type="protein sequence ID" value="EFA22272.1"/>
    <property type="molecule type" value="Genomic_DNA"/>
</dbReference>
<dbReference type="GO" id="GO:0004081">
    <property type="term" value="F:bis(5'-nucleosyl)-tetraphosphatase (asymmetrical) activity"/>
    <property type="evidence" value="ECO:0007669"/>
    <property type="project" value="TreeGrafter"/>
</dbReference>
<reference evidence="3 4" key="1">
    <citation type="submission" date="2009-11" db="EMBL/GenBank/DDBJ databases">
        <authorList>
            <person name="Weinstock G."/>
            <person name="Sodergren E."/>
            <person name="Clifton S."/>
            <person name="Fulton L."/>
            <person name="Fulton B."/>
            <person name="Courtney L."/>
            <person name="Fronick C."/>
            <person name="Harrison M."/>
            <person name="Strong C."/>
            <person name="Farmer C."/>
            <person name="Delahaunty K."/>
            <person name="Markovic C."/>
            <person name="Hall O."/>
            <person name="Minx P."/>
            <person name="Tomlinson C."/>
            <person name="Mitreva M."/>
            <person name="Nelson J."/>
            <person name="Hou S."/>
            <person name="Wollam A."/>
            <person name="Pepin K.H."/>
            <person name="Johnson M."/>
            <person name="Bhonagiri V."/>
            <person name="Nash W.E."/>
            <person name="Warren W."/>
            <person name="Chinwalla A."/>
            <person name="Mardis E.R."/>
            <person name="Wilson R.K."/>
        </authorList>
    </citation>
    <scope>NUCLEOTIDE SEQUENCE [LARGE SCALE GENOMIC DNA]</scope>
    <source>
        <strain evidence="3 4">DSM 20093</strain>
    </source>
</reference>
<dbReference type="SUPFAM" id="SSF53254">
    <property type="entry name" value="Phosphoglycerate mutase-like"/>
    <property type="match status" value="1"/>
</dbReference>
<organism evidence="3 4">
    <name type="scientific">Bifidobacterium gallicum DSM 20093 = LMG 11596</name>
    <dbReference type="NCBI Taxonomy" id="561180"/>
    <lineage>
        <taxon>Bacteria</taxon>
        <taxon>Bacillati</taxon>
        <taxon>Actinomycetota</taxon>
        <taxon>Actinomycetes</taxon>
        <taxon>Bifidobacteriales</taxon>
        <taxon>Bifidobacteriaceae</taxon>
        <taxon>Bifidobacterium</taxon>
    </lineage>
</organism>
<evidence type="ECO:0000313" key="3">
    <source>
        <dbReference type="EMBL" id="EFA22272.1"/>
    </source>
</evidence>
<feature type="domain" description="Nudix hydrolase" evidence="2">
    <location>
        <begin position="42"/>
        <end position="198"/>
    </location>
</feature>
<proteinExistence type="predicted"/>
<dbReference type="Pfam" id="PF00293">
    <property type="entry name" value="NUDIX"/>
    <property type="match status" value="1"/>
</dbReference>
<accession>D1NVY6</accession>
<dbReference type="GO" id="GO:0006167">
    <property type="term" value="P:AMP biosynthetic process"/>
    <property type="evidence" value="ECO:0007669"/>
    <property type="project" value="TreeGrafter"/>
</dbReference>
<evidence type="ECO:0000256" key="1">
    <source>
        <dbReference type="ARBA" id="ARBA00022801"/>
    </source>
</evidence>
<evidence type="ECO:0000313" key="4">
    <source>
        <dbReference type="Proteomes" id="UP000003656"/>
    </source>
</evidence>
<sequence length="394" mass="41874">MSGTASVQAAGGIVWRLRAGAAGAGAGGAAGAGAGGAAGGAGSAAVASATPAAGSPGVGDVEVCLVHRPKYDDWSWPKGKLDANESHRHAAVREIGEETGCHVALGPYLTDVEYPVCNEGKRTRKTRCSNSSHQIKQVSYWMASTLDRTQAERMSEAFGPVHRADIGEIDEVAWMPVEQARKTLTHSTDRDVLAVFVDRLEEGAAQAATLLLVRHAKAESRKSWDGTEASRPITPKGSAAAYALDRELACYNPTVLFTSPWRRCVQTVRMLAWQTGFTPEGIDELTEDAFADSPDESWRAFRGVIDGMWEHAGSTLICMHRPVIGGMFDRMRDLCVRKSLAKQLIAKSPYMPTGSALALTFVPGASAGAGSGTSARGPQGPRIIDIQKVQPIVY</sequence>
<dbReference type="PANTHER" id="PTHR21340">
    <property type="entry name" value="DIADENOSINE 5,5-P1,P4-TETRAPHOSPHATE PYROPHOSPHOHYDROLASE MUTT"/>
    <property type="match status" value="1"/>
</dbReference>
<dbReference type="Gene3D" id="3.90.79.10">
    <property type="entry name" value="Nucleoside Triphosphate Pyrophosphohydrolase"/>
    <property type="match status" value="1"/>
</dbReference>
<dbReference type="InterPro" id="IPR013078">
    <property type="entry name" value="His_Pase_superF_clade-1"/>
</dbReference>
<dbReference type="CDD" id="cd03673">
    <property type="entry name" value="NUDIX_Ap6A_hydrolase"/>
    <property type="match status" value="1"/>
</dbReference>
<dbReference type="PANTHER" id="PTHR21340:SF0">
    <property type="entry name" value="BIS(5'-NUCLEOSYL)-TETRAPHOSPHATASE [ASYMMETRICAL]"/>
    <property type="match status" value="1"/>
</dbReference>